<name>A0A0W8G243_9ZZZZ</name>
<organism evidence="1">
    <name type="scientific">hydrocarbon metagenome</name>
    <dbReference type="NCBI Taxonomy" id="938273"/>
    <lineage>
        <taxon>unclassified sequences</taxon>
        <taxon>metagenomes</taxon>
        <taxon>ecological metagenomes</taxon>
    </lineage>
</organism>
<dbReference type="PANTHER" id="PTHR21485:SF6">
    <property type="entry name" value="N-ACYLNEURAMINATE CYTIDYLYLTRANSFERASE-RELATED"/>
    <property type="match status" value="1"/>
</dbReference>
<dbReference type="InterPro" id="IPR050793">
    <property type="entry name" value="CMP-NeuNAc_synthase"/>
</dbReference>
<gene>
    <name evidence="1" type="ORF">ASZ90_002913</name>
</gene>
<dbReference type="PANTHER" id="PTHR21485">
    <property type="entry name" value="HAD SUPERFAMILY MEMBERS CMAS AND KDSC"/>
    <property type="match status" value="1"/>
</dbReference>
<dbReference type="Pfam" id="PF02348">
    <property type="entry name" value="CTP_transf_3"/>
    <property type="match status" value="1"/>
</dbReference>
<dbReference type="CDD" id="cd02513">
    <property type="entry name" value="CMP-NeuAc_Synthase"/>
    <property type="match status" value="1"/>
</dbReference>
<dbReference type="Gene3D" id="3.90.550.10">
    <property type="entry name" value="Spore Coat Polysaccharide Biosynthesis Protein SpsA, Chain A"/>
    <property type="match status" value="1"/>
</dbReference>
<accession>A0A0W8G243</accession>
<sequence>MVHAALDIVALVPMRHESERVPGKNYRDFGGLPLYHHIIRSLLACGRVRTIVIDTDSPRIRDDAARHFPEVVCIERPPGLCGGEVPMNRILMHDVALFPADYYLQTHSTNPLLAPETIARAVDAFAAALPGHDSLFSVTAMHTRLWDASGRPMNHDPRVLLRTQDLPPVFEENSNLYLFSAASLQKCGNRIGERPLLFEVPRQEALDIDEEFDFQLAELVFRAKKLQEDAS</sequence>
<dbReference type="GO" id="GO:0008781">
    <property type="term" value="F:N-acylneuraminate cytidylyltransferase activity"/>
    <property type="evidence" value="ECO:0007669"/>
    <property type="project" value="UniProtKB-EC"/>
</dbReference>
<keyword evidence="1" id="KW-0548">Nucleotidyltransferase</keyword>
<reference evidence="1" key="1">
    <citation type="journal article" date="2015" name="Proc. Natl. Acad. Sci. U.S.A.">
        <title>Networks of energetic and metabolic interactions define dynamics in microbial communities.</title>
        <authorList>
            <person name="Embree M."/>
            <person name="Liu J.K."/>
            <person name="Al-Bassam M.M."/>
            <person name="Zengler K."/>
        </authorList>
    </citation>
    <scope>NUCLEOTIDE SEQUENCE</scope>
</reference>
<dbReference type="EMBL" id="LNQE01000347">
    <property type="protein sequence ID" value="KUG27243.1"/>
    <property type="molecule type" value="Genomic_DNA"/>
</dbReference>
<proteinExistence type="predicted"/>
<evidence type="ECO:0000313" key="1">
    <source>
        <dbReference type="EMBL" id="KUG27243.1"/>
    </source>
</evidence>
<keyword evidence="1" id="KW-0808">Transferase</keyword>
<comment type="caution">
    <text evidence="1">The sequence shown here is derived from an EMBL/GenBank/DDBJ whole genome shotgun (WGS) entry which is preliminary data.</text>
</comment>
<dbReference type="SUPFAM" id="SSF53448">
    <property type="entry name" value="Nucleotide-diphospho-sugar transferases"/>
    <property type="match status" value="1"/>
</dbReference>
<dbReference type="InterPro" id="IPR029044">
    <property type="entry name" value="Nucleotide-diphossugar_trans"/>
</dbReference>
<dbReference type="EC" id="2.7.7.43" evidence="1"/>
<dbReference type="AlphaFoldDB" id="A0A0W8G243"/>
<protein>
    <submittedName>
        <fullName evidence="1">N-acetylneuraminate cytidylyltransferase</fullName>
        <ecNumber evidence="1">2.7.7.43</ecNumber>
    </submittedName>
</protein>
<dbReference type="InterPro" id="IPR003329">
    <property type="entry name" value="Cytidylyl_trans"/>
</dbReference>